<keyword evidence="4" id="KW-1185">Reference proteome</keyword>
<evidence type="ECO:0000313" key="4">
    <source>
        <dbReference type="Proteomes" id="UP000271426"/>
    </source>
</evidence>
<dbReference type="OrthoDB" id="4422545at2"/>
<feature type="transmembrane region" description="Helical" evidence="2">
    <location>
        <begin position="272"/>
        <end position="291"/>
    </location>
</feature>
<reference evidence="3 4" key="1">
    <citation type="submission" date="2018-11" db="EMBL/GenBank/DDBJ databases">
        <authorList>
            <person name="Kleinhagauer T."/>
            <person name="Glaeser S.P."/>
            <person name="Spergser J."/>
            <person name="Ruckert C."/>
            <person name="Kaempfer P."/>
            <person name="Busse H.-J."/>
        </authorList>
    </citation>
    <scope>NUCLEOTIDE SEQUENCE [LARGE SCALE GENOMIC DNA]</scope>
    <source>
        <strain evidence="3 4">812CH</strain>
    </source>
</reference>
<feature type="transmembrane region" description="Helical" evidence="2">
    <location>
        <begin position="430"/>
        <end position="449"/>
    </location>
</feature>
<evidence type="ECO:0000256" key="1">
    <source>
        <dbReference type="SAM" id="MobiDB-lite"/>
    </source>
</evidence>
<dbReference type="KEGG" id="cpso:CPPEL_06875"/>
<feature type="transmembrane region" description="Helical" evidence="2">
    <location>
        <begin position="207"/>
        <end position="232"/>
    </location>
</feature>
<evidence type="ECO:0008006" key="5">
    <source>
        <dbReference type="Google" id="ProtNLM"/>
    </source>
</evidence>
<feature type="transmembrane region" description="Helical" evidence="2">
    <location>
        <begin position="297"/>
        <end position="317"/>
    </location>
</feature>
<feature type="transmembrane region" description="Helical" evidence="2">
    <location>
        <begin position="329"/>
        <end position="355"/>
    </location>
</feature>
<dbReference type="AlphaFoldDB" id="A0A3G6IV42"/>
<protein>
    <recommendedName>
        <fullName evidence="5">Beta-carotene 15,15'-monooxygenase</fullName>
    </recommendedName>
</protein>
<dbReference type="RefSeq" id="WP_123960405.1">
    <property type="nucleotide sequence ID" value="NZ_CP033898.1"/>
</dbReference>
<evidence type="ECO:0000256" key="2">
    <source>
        <dbReference type="SAM" id="Phobius"/>
    </source>
</evidence>
<sequence length="458" mass="48600">MQLQPPQPNKPEPAGKKAEGTHPKHPADNLAAKPAPIALNSSPAGVHSLHPTPGKTAQVALSDVSLAARARWHSSLFVIIAVWVISAIAAWVARALGQPVSWWQAIHAVTLGAIATAIFGYITHFTEALTRQPPSGFRAIAARIALLQVGVMLLMVSSPASRWHLLEALGALLITVATLWQLWWVITRLRGSLAGRFASTVPMYIAALLALCIAITCVVCAGFGVGSFSGLIAAHGRAALWGFVAFTIYATVLTLLPTLSGTAISETARARILPALFLLSVCLLHIVWLLIFQLPRIAGVFGIGICVVGAWLLWPIVSNVIRQSSGLDSAPAGVVVALCSLLALQLFDATALILGRDPREVFQLIIPALLASVLLLVVLSVLQFLLPTMIGGGPQAVQQARRRAQRSGYARIALIIVGSLLALFQSPLWIVMVGLGVLWTLLALGLATMRQRKGLSHG</sequence>
<feature type="compositionally biased region" description="Basic and acidic residues" evidence="1">
    <location>
        <begin position="13"/>
        <end position="27"/>
    </location>
</feature>
<proteinExistence type="predicted"/>
<keyword evidence="2" id="KW-1133">Transmembrane helix</keyword>
<feature type="compositionally biased region" description="Pro residues" evidence="1">
    <location>
        <begin position="1"/>
        <end position="11"/>
    </location>
</feature>
<feature type="transmembrane region" description="Helical" evidence="2">
    <location>
        <begin position="407"/>
        <end position="424"/>
    </location>
</feature>
<feature type="transmembrane region" description="Helical" evidence="2">
    <location>
        <begin position="168"/>
        <end position="186"/>
    </location>
</feature>
<gene>
    <name evidence="3" type="ORF">CPPEL_06875</name>
</gene>
<accession>A0A3G6IV42</accession>
<feature type="transmembrane region" description="Helical" evidence="2">
    <location>
        <begin position="76"/>
        <end position="96"/>
    </location>
</feature>
<organism evidence="3 4">
    <name type="scientific">Corynebacterium pseudopelargi</name>
    <dbReference type="NCBI Taxonomy" id="2080757"/>
    <lineage>
        <taxon>Bacteria</taxon>
        <taxon>Bacillati</taxon>
        <taxon>Actinomycetota</taxon>
        <taxon>Actinomycetes</taxon>
        <taxon>Mycobacteriales</taxon>
        <taxon>Corynebacteriaceae</taxon>
        <taxon>Corynebacterium</taxon>
    </lineage>
</organism>
<dbReference type="Proteomes" id="UP000271426">
    <property type="component" value="Chromosome"/>
</dbReference>
<keyword evidence="2" id="KW-0472">Membrane</keyword>
<feature type="transmembrane region" description="Helical" evidence="2">
    <location>
        <begin position="102"/>
        <end position="123"/>
    </location>
</feature>
<keyword evidence="2" id="KW-0812">Transmembrane</keyword>
<feature type="transmembrane region" description="Helical" evidence="2">
    <location>
        <begin position="361"/>
        <end position="386"/>
    </location>
</feature>
<evidence type="ECO:0000313" key="3">
    <source>
        <dbReference type="EMBL" id="AZA09486.1"/>
    </source>
</evidence>
<feature type="transmembrane region" description="Helical" evidence="2">
    <location>
        <begin position="238"/>
        <end position="260"/>
    </location>
</feature>
<name>A0A3G6IV42_9CORY</name>
<feature type="transmembrane region" description="Helical" evidence="2">
    <location>
        <begin position="135"/>
        <end position="156"/>
    </location>
</feature>
<feature type="region of interest" description="Disordered" evidence="1">
    <location>
        <begin position="1"/>
        <end position="31"/>
    </location>
</feature>
<dbReference type="EMBL" id="CP033898">
    <property type="protein sequence ID" value="AZA09486.1"/>
    <property type="molecule type" value="Genomic_DNA"/>
</dbReference>